<reference evidence="1 2" key="1">
    <citation type="submission" date="2019-03" db="EMBL/GenBank/DDBJ databases">
        <title>Genomic Encyclopedia of Type Strains, Phase IV (KMG-IV): sequencing the most valuable type-strain genomes for metagenomic binning, comparative biology and taxonomic classification.</title>
        <authorList>
            <person name="Goeker M."/>
        </authorList>
    </citation>
    <scope>NUCLEOTIDE SEQUENCE [LARGE SCALE GENOMIC DNA]</scope>
    <source>
        <strain evidence="1 2">DSM 28697</strain>
    </source>
</reference>
<gene>
    <name evidence="1" type="ORF">EV213_103174</name>
</gene>
<dbReference type="EMBL" id="SNYJ01000003">
    <property type="protein sequence ID" value="TDQ41595.1"/>
    <property type="molecule type" value="Genomic_DNA"/>
</dbReference>
<dbReference type="AlphaFoldDB" id="A0A4R6UA85"/>
<dbReference type="RefSeq" id="WP_133579458.1">
    <property type="nucleotide sequence ID" value="NZ_SNYJ01000003.1"/>
</dbReference>
<keyword evidence="2" id="KW-1185">Reference proteome</keyword>
<proteinExistence type="predicted"/>
<dbReference type="Proteomes" id="UP000295632">
    <property type="component" value="Unassembled WGS sequence"/>
</dbReference>
<sequence>MTTKNVIFVTDGDEYAERNLVFAAKTFNAECLLQSRGNPSLRTGKQLLDDIQKSNSDLLFLMFDDCGSTGTGPGEMAMLEIAADPSVKLLGVVAVASKTRKGGGEWTLVNVSIDRYGELTQHSIDKSGVQDIEIGRIHGDTVDCLQKLPTNLIVGIGDIGKMDGRDDVKKGAPITCLAISTILERSGFLYGERNEDEDKNAHQHKH</sequence>
<evidence type="ECO:0000313" key="1">
    <source>
        <dbReference type="EMBL" id="TDQ41595.1"/>
    </source>
</evidence>
<name>A0A4R6UA85_9BACI</name>
<dbReference type="Pfam" id="PF14097">
    <property type="entry name" value="SpoVAE"/>
    <property type="match status" value="1"/>
</dbReference>
<comment type="caution">
    <text evidence="1">The sequence shown here is derived from an EMBL/GenBank/DDBJ whole genome shotgun (WGS) entry which is preliminary data.</text>
</comment>
<dbReference type="OrthoDB" id="1679631at2"/>
<organism evidence="1 2">
    <name type="scientific">Aureibacillus halotolerans</name>
    <dbReference type="NCBI Taxonomy" id="1508390"/>
    <lineage>
        <taxon>Bacteria</taxon>
        <taxon>Bacillati</taxon>
        <taxon>Bacillota</taxon>
        <taxon>Bacilli</taxon>
        <taxon>Bacillales</taxon>
        <taxon>Bacillaceae</taxon>
        <taxon>Aureibacillus</taxon>
    </lineage>
</organism>
<accession>A0A4R6UA85</accession>
<dbReference type="InterPro" id="IPR025914">
    <property type="entry name" value="SpoVAE"/>
</dbReference>
<protein>
    <submittedName>
        <fullName evidence="1">Stage V sporulation protein AE</fullName>
    </submittedName>
</protein>
<evidence type="ECO:0000313" key="2">
    <source>
        <dbReference type="Proteomes" id="UP000295632"/>
    </source>
</evidence>